<reference evidence="3" key="1">
    <citation type="submission" date="2025-08" db="UniProtKB">
        <authorList>
            <consortium name="RefSeq"/>
        </authorList>
    </citation>
    <scope>IDENTIFICATION</scope>
    <source>
        <tissue evidence="3">Whole organism</tissue>
    </source>
</reference>
<gene>
    <name evidence="3" type="primary">LOC108671354</name>
</gene>
<keyword evidence="1" id="KW-0732">Signal</keyword>
<feature type="chain" id="PRO_5034794341" evidence="1">
    <location>
        <begin position="19"/>
        <end position="157"/>
    </location>
</feature>
<name>A0A8B7NL32_HYAAZ</name>
<dbReference type="KEGG" id="hazt:108671354"/>
<dbReference type="GeneID" id="108671354"/>
<dbReference type="AlphaFoldDB" id="A0A8B7NL32"/>
<dbReference type="RefSeq" id="XP_018014373.1">
    <property type="nucleotide sequence ID" value="XM_018158884.2"/>
</dbReference>
<proteinExistence type="predicted"/>
<evidence type="ECO:0000313" key="2">
    <source>
        <dbReference type="Proteomes" id="UP000694843"/>
    </source>
</evidence>
<dbReference type="GO" id="GO:0005549">
    <property type="term" value="F:odorant binding"/>
    <property type="evidence" value="ECO:0007669"/>
    <property type="project" value="InterPro"/>
</dbReference>
<feature type="signal peptide" evidence="1">
    <location>
        <begin position="1"/>
        <end position="18"/>
    </location>
</feature>
<dbReference type="Proteomes" id="UP000694843">
    <property type="component" value="Unplaced"/>
</dbReference>
<sequence>MRISVGLVLFLTAASAYAAVANLTACTKALRLALKTATKGTSFIQCKSDPEGSVAWTALADNPDCKDYMFLTSKPQCEIAAAPLMKCVAGKLGYLNDDGSISGTKFISKFKSYVTSKPGCDAAQYDFGVKKCGPKITNYTFLKKAACIVLFMNEYSG</sequence>
<organism evidence="2 3">
    <name type="scientific">Hyalella azteca</name>
    <name type="common">Amphipod</name>
    <dbReference type="NCBI Taxonomy" id="294128"/>
    <lineage>
        <taxon>Eukaryota</taxon>
        <taxon>Metazoa</taxon>
        <taxon>Ecdysozoa</taxon>
        <taxon>Arthropoda</taxon>
        <taxon>Crustacea</taxon>
        <taxon>Multicrustacea</taxon>
        <taxon>Malacostraca</taxon>
        <taxon>Eumalacostraca</taxon>
        <taxon>Peracarida</taxon>
        <taxon>Amphipoda</taxon>
        <taxon>Senticaudata</taxon>
        <taxon>Talitrida</taxon>
        <taxon>Talitroidea</taxon>
        <taxon>Hyalellidae</taxon>
        <taxon>Hyalella</taxon>
    </lineage>
</organism>
<evidence type="ECO:0000256" key="1">
    <source>
        <dbReference type="SAM" id="SignalP"/>
    </source>
</evidence>
<dbReference type="InterPro" id="IPR036728">
    <property type="entry name" value="PBP_GOBP_sf"/>
</dbReference>
<evidence type="ECO:0000313" key="3">
    <source>
        <dbReference type="RefSeq" id="XP_018014373.1"/>
    </source>
</evidence>
<keyword evidence="2" id="KW-1185">Reference proteome</keyword>
<protein>
    <submittedName>
        <fullName evidence="3">Uncharacterized protein LOC108671354</fullName>
    </submittedName>
</protein>
<dbReference type="SUPFAM" id="SSF47565">
    <property type="entry name" value="Insect pheromone/odorant-binding proteins"/>
    <property type="match status" value="1"/>
</dbReference>
<accession>A0A8B7NL32</accession>